<evidence type="ECO:0000256" key="5">
    <source>
        <dbReference type="ARBA" id="ARBA00022801"/>
    </source>
</evidence>
<comment type="pathway">
    <text evidence="1 9">Cell wall biogenesis; peptidoglycan biosynthesis.</text>
</comment>
<dbReference type="Proteomes" id="UP001429580">
    <property type="component" value="Unassembled WGS sequence"/>
</dbReference>
<evidence type="ECO:0000256" key="3">
    <source>
        <dbReference type="ARBA" id="ARBA00022676"/>
    </source>
</evidence>
<keyword evidence="5" id="KW-0378">Hydrolase</keyword>
<keyword evidence="7 9" id="KW-0573">Peptidoglycan synthesis</keyword>
<dbReference type="InterPro" id="IPR005490">
    <property type="entry name" value="LD_TPept_cat_dom"/>
</dbReference>
<dbReference type="CDD" id="cd16913">
    <property type="entry name" value="YkuD_like"/>
    <property type="match status" value="1"/>
</dbReference>
<comment type="caution">
    <text evidence="13">The sequence shown here is derived from an EMBL/GenBank/DDBJ whole genome shotgun (WGS) entry which is preliminary data.</text>
</comment>
<evidence type="ECO:0000256" key="10">
    <source>
        <dbReference type="SAM" id="MobiDB-lite"/>
    </source>
</evidence>
<dbReference type="Pfam" id="PF03734">
    <property type="entry name" value="YkuD"/>
    <property type="match status" value="1"/>
</dbReference>
<keyword evidence="11" id="KW-0732">Signal</keyword>
<evidence type="ECO:0000256" key="1">
    <source>
        <dbReference type="ARBA" id="ARBA00004752"/>
    </source>
</evidence>
<feature type="signal peptide" evidence="11">
    <location>
        <begin position="1"/>
        <end position="29"/>
    </location>
</feature>
<feature type="chain" id="PRO_5046325078" evidence="11">
    <location>
        <begin position="30"/>
        <end position="275"/>
    </location>
</feature>
<protein>
    <submittedName>
        <fullName evidence="13">Lipoprotein-anchoring transpeptidase ErfK/SrfK</fullName>
    </submittedName>
</protein>
<dbReference type="InterPro" id="IPR050979">
    <property type="entry name" value="LD-transpeptidase"/>
</dbReference>
<evidence type="ECO:0000256" key="2">
    <source>
        <dbReference type="ARBA" id="ARBA00005992"/>
    </source>
</evidence>
<dbReference type="PANTHER" id="PTHR30582:SF24">
    <property type="entry name" value="L,D-TRANSPEPTIDASE ERFK_SRFK-RELATED"/>
    <property type="match status" value="1"/>
</dbReference>
<sequence>MINVGLAKLASLIALALMLQACSPTTRSAAVGTGSTTAGPQSPPAEALPSVDVSAVDTSPLALAEVSDARAWQVEDWDPRVIYDEKLDGQFQLARIDPAKVKPRNVRQVVDFRTKEPPGTIVVNTTQHSLFFVLPDGKAVRYGIGVGAAGLSFEGEAVVEHKQQWPRWIPTKDMIKRSPDHYAKYADGVDGGLGNPLGARALYMFQNGIDTYYRIHGTNDPSSIGRSVSAGCIRMFNQDVVDLYERVQPGARVIVTSHDAPARAASRPARTKSAS</sequence>
<feature type="active site" description="Nucleophile" evidence="9">
    <location>
        <position position="232"/>
    </location>
</feature>
<evidence type="ECO:0000256" key="6">
    <source>
        <dbReference type="ARBA" id="ARBA00022960"/>
    </source>
</evidence>
<reference evidence="13 14" key="1">
    <citation type="submission" date="2020-03" db="EMBL/GenBank/DDBJ databases">
        <title>Genomic Encyclopedia of Type Strains, Phase IV (KMG-IV): sequencing the most valuable type-strain genomes for metagenomic binning, comparative biology and taxonomic classification.</title>
        <authorList>
            <person name="Goeker M."/>
        </authorList>
    </citation>
    <scope>NUCLEOTIDE SEQUENCE [LARGE SCALE GENOMIC DNA]</scope>
    <source>
        <strain evidence="13 14">DSM 103870</strain>
    </source>
</reference>
<dbReference type="InterPro" id="IPR038063">
    <property type="entry name" value="Transpep_catalytic_dom"/>
</dbReference>
<evidence type="ECO:0000256" key="9">
    <source>
        <dbReference type="PROSITE-ProRule" id="PRU01373"/>
    </source>
</evidence>
<feature type="domain" description="L,D-TPase catalytic" evidence="12">
    <location>
        <begin position="119"/>
        <end position="256"/>
    </location>
</feature>
<feature type="region of interest" description="Disordered" evidence="10">
    <location>
        <begin position="28"/>
        <end position="48"/>
    </location>
</feature>
<feature type="active site" description="Proton donor/acceptor" evidence="9">
    <location>
        <position position="216"/>
    </location>
</feature>
<keyword evidence="6 9" id="KW-0133">Cell shape</keyword>
<keyword evidence="4" id="KW-0808">Transferase</keyword>
<feature type="compositionally biased region" description="Polar residues" evidence="10">
    <location>
        <begin position="28"/>
        <end position="40"/>
    </location>
</feature>
<dbReference type="PANTHER" id="PTHR30582">
    <property type="entry name" value="L,D-TRANSPEPTIDASE"/>
    <property type="match status" value="1"/>
</dbReference>
<organism evidence="13 14">
    <name type="scientific">Pseudochelatococcus lubricantis</name>
    <dbReference type="NCBI Taxonomy" id="1538102"/>
    <lineage>
        <taxon>Bacteria</taxon>
        <taxon>Pseudomonadati</taxon>
        <taxon>Pseudomonadota</taxon>
        <taxon>Alphaproteobacteria</taxon>
        <taxon>Hyphomicrobiales</taxon>
        <taxon>Chelatococcaceae</taxon>
        <taxon>Pseudochelatococcus</taxon>
    </lineage>
</organism>
<dbReference type="EMBL" id="JAASQI010000007">
    <property type="protein sequence ID" value="NIJ59066.1"/>
    <property type="molecule type" value="Genomic_DNA"/>
</dbReference>
<dbReference type="PROSITE" id="PS52029">
    <property type="entry name" value="LD_TPASE"/>
    <property type="match status" value="1"/>
</dbReference>
<evidence type="ECO:0000313" key="13">
    <source>
        <dbReference type="EMBL" id="NIJ59066.1"/>
    </source>
</evidence>
<name>A0ABX0V1I8_9HYPH</name>
<dbReference type="Gene3D" id="2.40.440.10">
    <property type="entry name" value="L,D-transpeptidase catalytic domain-like"/>
    <property type="match status" value="1"/>
</dbReference>
<evidence type="ECO:0000256" key="11">
    <source>
        <dbReference type="SAM" id="SignalP"/>
    </source>
</evidence>
<evidence type="ECO:0000259" key="12">
    <source>
        <dbReference type="PROSITE" id="PS52029"/>
    </source>
</evidence>
<proteinExistence type="inferred from homology"/>
<keyword evidence="3" id="KW-0328">Glycosyltransferase</keyword>
<keyword evidence="8 9" id="KW-0961">Cell wall biogenesis/degradation</keyword>
<evidence type="ECO:0000256" key="8">
    <source>
        <dbReference type="ARBA" id="ARBA00023316"/>
    </source>
</evidence>
<comment type="similarity">
    <text evidence="2">Belongs to the YkuD family.</text>
</comment>
<evidence type="ECO:0000313" key="14">
    <source>
        <dbReference type="Proteomes" id="UP001429580"/>
    </source>
</evidence>
<keyword evidence="14" id="KW-1185">Reference proteome</keyword>
<evidence type="ECO:0000256" key="4">
    <source>
        <dbReference type="ARBA" id="ARBA00022679"/>
    </source>
</evidence>
<gene>
    <name evidence="13" type="ORF">FHS82_002921</name>
</gene>
<dbReference type="RefSeq" id="WP_246225355.1">
    <property type="nucleotide sequence ID" value="NZ_JAASQI010000007.1"/>
</dbReference>
<accession>A0ABX0V1I8</accession>
<keyword evidence="13" id="KW-0449">Lipoprotein</keyword>
<dbReference type="SUPFAM" id="SSF141523">
    <property type="entry name" value="L,D-transpeptidase catalytic domain-like"/>
    <property type="match status" value="1"/>
</dbReference>
<evidence type="ECO:0000256" key="7">
    <source>
        <dbReference type="ARBA" id="ARBA00022984"/>
    </source>
</evidence>